<accession>A0A836MHP6</accession>
<proteinExistence type="predicted"/>
<sequence length="407" mass="48126">MLNERALSPIHDKLIDVLKRSFLARLRILILNEFEKLNLENNNSYLYDSFLKVNEELIQGKLLKDFINETNEKYEKKLKIDLSLFLNVPYEKILVYELQSYIWWQFQFPENYNYRPIVRYTSHHDSDKKSFSSRILINLLRSPDLQSIDKLADKYNLSALLTPFTIEDYFVDLYITSYLIIKNEIQDVRLLVGNINNIMKLMPFHRLKSNSESFDIFETEPNILLKINVPITKQSNVIDTFQQLFMKLTMQLLKKLIDKKENLDLSDRRENEEISSLIDQITQVLDLTDVVSVLQKEANTPYLLDKNASLLTALFILLYIYYRKTNEDDVELFMQYVDGLFKRRGYQSEIKKPGTTDKHAVIIQVPIQKDQCHKNIEIKITYGSIRSKKNDYQSDFIEANKLNKDVI</sequence>
<dbReference type="AlphaFoldDB" id="A0A836MHP6"/>
<gene>
    <name evidence="1" type="ORF">AE32_03434</name>
</gene>
<evidence type="ECO:0000313" key="1">
    <source>
        <dbReference type="EMBL" id="KDM53163.1"/>
    </source>
</evidence>
<dbReference type="RefSeq" id="WP_031953477.1">
    <property type="nucleotide sequence ID" value="NZ_KK737786.1"/>
</dbReference>
<dbReference type="Proteomes" id="UP000027208">
    <property type="component" value="Unassembled WGS sequence"/>
</dbReference>
<organism evidence="1 2">
    <name type="scientific">Acinetobacter nosocomialis</name>
    <dbReference type="NCBI Taxonomy" id="106654"/>
    <lineage>
        <taxon>Bacteria</taxon>
        <taxon>Pseudomonadati</taxon>
        <taxon>Pseudomonadota</taxon>
        <taxon>Gammaproteobacteria</taxon>
        <taxon>Moraxellales</taxon>
        <taxon>Moraxellaceae</taxon>
        <taxon>Acinetobacter</taxon>
        <taxon>Acinetobacter calcoaceticus/baumannii complex</taxon>
    </lineage>
</organism>
<dbReference type="EMBL" id="JMUI01000017">
    <property type="protein sequence ID" value="KDM53163.1"/>
    <property type="molecule type" value="Genomic_DNA"/>
</dbReference>
<name>A0A836MHP6_ACINO</name>
<reference evidence="1 2" key="1">
    <citation type="submission" date="2014-04" db="EMBL/GenBank/DDBJ databases">
        <title>The Genome Sequence of Acinetobacter baumanii BIDMC 57.</title>
        <authorList>
            <consortium name="The Broad Institute Genomics Platform"/>
            <consortium name="The Broad Institute Genome Sequencing Center for Infectious Disease"/>
            <person name="Murphy C."/>
            <person name="Cosimi L."/>
            <person name="Cerqueira G."/>
            <person name="Feldgarden M."/>
            <person name="Earl A."/>
            <person name="Spencer M.D."/>
            <person name="Fodor A."/>
            <person name="Sautter R.L."/>
            <person name="Hung D."/>
            <person name="Onderdonk A.B."/>
            <person name="Ernst C."/>
            <person name="Delaney M."/>
            <person name="DuBois A."/>
            <person name="Young S.K."/>
            <person name="Zeng Q."/>
            <person name="Gargeya S."/>
            <person name="Abouelleil A."/>
            <person name="Alvarado L."/>
            <person name="Chapman S.B."/>
            <person name="Gainer-Dewar J."/>
            <person name="Goldberg J."/>
            <person name="Griggs A."/>
            <person name="Gujja S."/>
            <person name="Hansen M."/>
            <person name="Howarth C."/>
            <person name="Imamovic A."/>
            <person name="Larimer J."/>
            <person name="Pearson M."/>
            <person name="Poon T.W."/>
            <person name="Priest M."/>
            <person name="Roberts A."/>
            <person name="Saif S."/>
            <person name="Shea T."/>
            <person name="Sykes S."/>
            <person name="Wortman J."/>
            <person name="Nusbaum C."/>
            <person name="Birren B."/>
        </authorList>
    </citation>
    <scope>NUCLEOTIDE SEQUENCE [LARGE SCALE GENOMIC DNA]</scope>
    <source>
        <strain evidence="1 2">BIDMC 57</strain>
    </source>
</reference>
<protein>
    <submittedName>
        <fullName evidence="1">Uncharacterized protein</fullName>
    </submittedName>
</protein>
<comment type="caution">
    <text evidence="1">The sequence shown here is derived from an EMBL/GenBank/DDBJ whole genome shotgun (WGS) entry which is preliminary data.</text>
</comment>
<evidence type="ECO:0000313" key="2">
    <source>
        <dbReference type="Proteomes" id="UP000027208"/>
    </source>
</evidence>